<evidence type="ECO:0000313" key="2">
    <source>
        <dbReference type="EMBL" id="RXK62489.1"/>
    </source>
</evidence>
<keyword evidence="1" id="KW-0732">Signal</keyword>
<evidence type="ECO:0000313" key="3">
    <source>
        <dbReference type="Proteomes" id="UP000290204"/>
    </source>
</evidence>
<dbReference type="SUPFAM" id="SSF47781">
    <property type="entry name" value="RuvA domain 2-like"/>
    <property type="match status" value="1"/>
</dbReference>
<keyword evidence="3" id="KW-1185">Reference proteome</keyword>
<dbReference type="OrthoDB" id="9766750at2"/>
<feature type="signal peptide" evidence="1">
    <location>
        <begin position="1"/>
        <end position="18"/>
    </location>
</feature>
<feature type="chain" id="PRO_5020465595" evidence="1">
    <location>
        <begin position="19"/>
        <end position="681"/>
    </location>
</feature>
<evidence type="ECO:0000256" key="1">
    <source>
        <dbReference type="SAM" id="SignalP"/>
    </source>
</evidence>
<dbReference type="Proteomes" id="UP000290204">
    <property type="component" value="Unassembled WGS sequence"/>
</dbReference>
<protein>
    <submittedName>
        <fullName evidence="2">Helix-hairpin-helix domain-containing protein</fullName>
    </submittedName>
</protein>
<dbReference type="EMBL" id="SDHW01000001">
    <property type="protein sequence ID" value="RXK62489.1"/>
    <property type="molecule type" value="Genomic_DNA"/>
</dbReference>
<dbReference type="AlphaFoldDB" id="A0A4Q1CPB7"/>
<accession>A0A4Q1CPB7</accession>
<name>A0A4Q1CPB7_9BACT</name>
<proteinExistence type="predicted"/>
<dbReference type="InterPro" id="IPR010994">
    <property type="entry name" value="RuvA_2-like"/>
</dbReference>
<reference evidence="2 3" key="1">
    <citation type="submission" date="2019-01" db="EMBL/GenBank/DDBJ databases">
        <title>Lacibacter sp. strain TTM-7.</title>
        <authorList>
            <person name="Chen W.-M."/>
        </authorList>
    </citation>
    <scope>NUCLEOTIDE SEQUENCE [LARGE SCALE GENOMIC DNA]</scope>
    <source>
        <strain evidence="2 3">TTM-7</strain>
    </source>
</reference>
<organism evidence="2 3">
    <name type="scientific">Lacibacter luteus</name>
    <dbReference type="NCBI Taxonomy" id="2508719"/>
    <lineage>
        <taxon>Bacteria</taxon>
        <taxon>Pseudomonadati</taxon>
        <taxon>Bacteroidota</taxon>
        <taxon>Chitinophagia</taxon>
        <taxon>Chitinophagales</taxon>
        <taxon>Chitinophagaceae</taxon>
        <taxon>Lacibacter</taxon>
    </lineage>
</organism>
<dbReference type="RefSeq" id="WP_129129860.1">
    <property type="nucleotide sequence ID" value="NZ_SDHW01000001.1"/>
</dbReference>
<sequence length="681" mass="78972">MKNILIIFSFFFTVSASAQETQSTEQQIENITEVNESETEDDSYLQSLRQYQRNKLNLNSATEAELKEFPFLSPLQLASFLNYRKLFGKFINMYELQAIPTWDYELIQKMLPYITVGPAMSLKEDVGARFKDGEHSILSRLTYVLEEAEGFKRRRDTAATTYYPGSRERVLLRYKYNYKNLLQYGITAEKDPGEQWFKGTQKNGFDYYSAHLFIRNAGIIKNLAIGDFTVNMGQGLIQWQSLAFKKSVDVLNTKRQAAILRPFNSTNEYFFNRGAGITLEKDHFQVTGFASFRKVSGNLAADTLSSEDYFSSLITSGLNRTANEQADKNAIQMNSYGANISYNNGAFHIGANAVHFQFNLPFKRGSEPYNNFAFRGKQLTNTSIDWSYTWRNLHWFGEAANHNSNNYAMMSGLLASVDPKVDLSFVYRNMQKGYQSIFGNAFTEGTYPTNESGLFAGISIKPNSKWRLDGYMDFYRFPFLRYRVDAPSNGQDYLIQLTHRPNKQLEIYTRFRQESKALNYTEDGELITAQVEPITRKNWRTQIQFKATASITLRQRFDAMWYNVVGPQESRGFLTFFDVFYKPMMKPFSANMRLQYFETDDYNSRIYAYENDVLYGFSIPPFSDKGYRYYLNLNYDVSKKLSFWLRWAQFIYVGKSTVGSGLDEISDNKRTEVKLQVILRL</sequence>
<gene>
    <name evidence="2" type="ORF">ESA94_05665</name>
</gene>
<comment type="caution">
    <text evidence="2">The sequence shown here is derived from an EMBL/GenBank/DDBJ whole genome shotgun (WGS) entry which is preliminary data.</text>
</comment>